<dbReference type="STRING" id="634436.SAMN05216361_2048"/>
<keyword evidence="1" id="KW-0732">Signal</keyword>
<dbReference type="AlphaFoldDB" id="A0A1M5JEG8"/>
<gene>
    <name evidence="2" type="ORF">SAMN05216361_2048</name>
</gene>
<evidence type="ECO:0000256" key="1">
    <source>
        <dbReference type="SAM" id="SignalP"/>
    </source>
</evidence>
<organism evidence="2 3">
    <name type="scientific">Marisediminitalea aggregata</name>
    <dbReference type="NCBI Taxonomy" id="634436"/>
    <lineage>
        <taxon>Bacteria</taxon>
        <taxon>Pseudomonadati</taxon>
        <taxon>Pseudomonadota</taxon>
        <taxon>Gammaproteobacteria</taxon>
        <taxon>Alteromonadales</taxon>
        <taxon>Alteromonadaceae</taxon>
        <taxon>Marisediminitalea</taxon>
    </lineage>
</organism>
<evidence type="ECO:0000313" key="3">
    <source>
        <dbReference type="Proteomes" id="UP000184520"/>
    </source>
</evidence>
<sequence length="122" mass="13371">MLRKGLLVSVFVLSSSQVLAGAKELNDAANHLCNKVKVCIQKEISMNDDIPASMMGMVENMVGEMCTQFTSIAEVHEFQDLVEPATACLNSMAARDCDTLMNADEETQACQDYQKLADKYGN</sequence>
<dbReference type="OrthoDB" id="6332945at2"/>
<proteinExistence type="predicted"/>
<feature type="signal peptide" evidence="1">
    <location>
        <begin position="1"/>
        <end position="20"/>
    </location>
</feature>
<protein>
    <recommendedName>
        <fullName evidence="4">Cysteine rich repeat-containing protein</fullName>
    </recommendedName>
</protein>
<dbReference type="RefSeq" id="WP_073321908.1">
    <property type="nucleotide sequence ID" value="NZ_FQWD01000003.1"/>
</dbReference>
<feature type="chain" id="PRO_5012183543" description="Cysteine rich repeat-containing protein" evidence="1">
    <location>
        <begin position="21"/>
        <end position="122"/>
    </location>
</feature>
<name>A0A1M5JEG8_9ALTE</name>
<evidence type="ECO:0000313" key="2">
    <source>
        <dbReference type="EMBL" id="SHG38659.1"/>
    </source>
</evidence>
<accession>A0A1M5JEG8</accession>
<keyword evidence="3" id="KW-1185">Reference proteome</keyword>
<reference evidence="3" key="1">
    <citation type="submission" date="2016-11" db="EMBL/GenBank/DDBJ databases">
        <authorList>
            <person name="Varghese N."/>
            <person name="Submissions S."/>
        </authorList>
    </citation>
    <scope>NUCLEOTIDE SEQUENCE [LARGE SCALE GENOMIC DNA]</scope>
    <source>
        <strain evidence="3">CGMCC 1.8995</strain>
    </source>
</reference>
<evidence type="ECO:0008006" key="4">
    <source>
        <dbReference type="Google" id="ProtNLM"/>
    </source>
</evidence>
<dbReference type="Proteomes" id="UP000184520">
    <property type="component" value="Unassembled WGS sequence"/>
</dbReference>
<dbReference type="EMBL" id="FQWD01000003">
    <property type="protein sequence ID" value="SHG38659.1"/>
    <property type="molecule type" value="Genomic_DNA"/>
</dbReference>